<dbReference type="Gene3D" id="3.10.50.40">
    <property type="match status" value="1"/>
</dbReference>
<keyword evidence="10 11" id="KW-0449">Lipoprotein</keyword>
<comment type="catalytic activity">
    <reaction evidence="1 11">
        <text>[protein]-peptidylproline (omega=180) = [protein]-peptidylproline (omega=0)</text>
        <dbReference type="Rhea" id="RHEA:16237"/>
        <dbReference type="Rhea" id="RHEA-COMP:10747"/>
        <dbReference type="Rhea" id="RHEA-COMP:10748"/>
        <dbReference type="ChEBI" id="CHEBI:83833"/>
        <dbReference type="ChEBI" id="CHEBI:83834"/>
        <dbReference type="EC" id="5.2.1.8"/>
    </reaction>
</comment>
<evidence type="ECO:0000256" key="1">
    <source>
        <dbReference type="ARBA" id="ARBA00000971"/>
    </source>
</evidence>
<dbReference type="EMBL" id="CP162551">
    <property type="protein sequence ID" value="XDI38208.1"/>
    <property type="molecule type" value="Genomic_DNA"/>
</dbReference>
<evidence type="ECO:0000256" key="5">
    <source>
        <dbReference type="ARBA" id="ARBA00022729"/>
    </source>
</evidence>
<reference evidence="14" key="1">
    <citation type="submission" date="2024-07" db="EMBL/GenBank/DDBJ databases">
        <title>Identification and characteristics of an arsenic-resistant bacterial isolate, which belongs to a novel species.</title>
        <authorList>
            <person name="Juszczyk A."/>
            <person name="Kowalczyk A."/>
            <person name="Was K."/>
            <person name="Kosowicz W."/>
            <person name="Budzyn A."/>
            <person name="Latowski D."/>
        </authorList>
    </citation>
    <scope>NUCLEOTIDE SEQUENCE</scope>
    <source>
        <strain evidence="14">As8PL</strain>
    </source>
</reference>
<gene>
    <name evidence="11" type="primary">prsA</name>
    <name evidence="14" type="ORF">AB3N04_07775</name>
</gene>
<evidence type="ECO:0000256" key="10">
    <source>
        <dbReference type="ARBA" id="ARBA00023288"/>
    </source>
</evidence>
<keyword evidence="5 11" id="KW-0732">Signal</keyword>
<dbReference type="InterPro" id="IPR000297">
    <property type="entry name" value="PPIase_PpiC"/>
</dbReference>
<evidence type="ECO:0000256" key="7">
    <source>
        <dbReference type="ARBA" id="ARBA00023136"/>
    </source>
</evidence>
<dbReference type="InterPro" id="IPR050245">
    <property type="entry name" value="PrsA_foldase"/>
</dbReference>
<keyword evidence="7 11" id="KW-0472">Membrane</keyword>
<evidence type="ECO:0000259" key="13">
    <source>
        <dbReference type="PROSITE" id="PS50198"/>
    </source>
</evidence>
<keyword evidence="9 11" id="KW-0413">Isomerase</keyword>
<feature type="chain" id="PRO_5044280080" description="Foldase protein PrsA" evidence="12">
    <location>
        <begin position="19"/>
        <end position="304"/>
    </location>
</feature>
<dbReference type="PANTHER" id="PTHR47245">
    <property type="entry name" value="PEPTIDYLPROLYL ISOMERASE"/>
    <property type="match status" value="1"/>
</dbReference>
<keyword evidence="4 11" id="KW-1003">Cell membrane</keyword>
<feature type="domain" description="PpiC" evidence="13">
    <location>
        <begin position="156"/>
        <end position="245"/>
    </location>
</feature>
<dbReference type="GO" id="GO:0006457">
    <property type="term" value="P:protein folding"/>
    <property type="evidence" value="ECO:0007669"/>
    <property type="project" value="UniProtKB-UniRule"/>
</dbReference>
<dbReference type="InterPro" id="IPR023059">
    <property type="entry name" value="Foldase_PrsA"/>
</dbReference>
<dbReference type="HAMAP" id="MF_01145">
    <property type="entry name" value="Foldase_PrsA"/>
    <property type="match status" value="1"/>
</dbReference>
<dbReference type="PANTHER" id="PTHR47245:SF1">
    <property type="entry name" value="FOLDASE PROTEIN PRSA"/>
    <property type="match status" value="1"/>
</dbReference>
<dbReference type="PROSITE" id="PS51257">
    <property type="entry name" value="PROKAR_LIPOPROTEIN"/>
    <property type="match status" value="1"/>
</dbReference>
<dbReference type="Pfam" id="PF13616">
    <property type="entry name" value="Rotamase_3"/>
    <property type="match status" value="1"/>
</dbReference>
<evidence type="ECO:0000256" key="8">
    <source>
        <dbReference type="ARBA" id="ARBA00023139"/>
    </source>
</evidence>
<keyword evidence="8 11" id="KW-0564">Palmitate</keyword>
<evidence type="ECO:0000256" key="4">
    <source>
        <dbReference type="ARBA" id="ARBA00022475"/>
    </source>
</evidence>
<comment type="function">
    <text evidence="11">Plays a major role in protein secretion by helping the post-translocational extracellular folding of several secreted proteins.</text>
</comment>
<dbReference type="EC" id="5.2.1.8" evidence="11"/>
<organism evidence="14">
    <name type="scientific">Alkalihalophilus sp. As8PL</name>
    <dbReference type="NCBI Taxonomy" id="3237103"/>
    <lineage>
        <taxon>Bacteria</taxon>
        <taxon>Bacillati</taxon>
        <taxon>Bacillota</taxon>
        <taxon>Bacilli</taxon>
        <taxon>Bacillales</taxon>
        <taxon>Bacillaceae</taxon>
        <taxon>Alkalihalophilus</taxon>
    </lineage>
</organism>
<keyword evidence="6 11" id="KW-0697">Rotamase</keyword>
<dbReference type="InterPro" id="IPR046357">
    <property type="entry name" value="PPIase_dom_sf"/>
</dbReference>
<dbReference type="GO" id="GO:0003755">
    <property type="term" value="F:peptidyl-prolyl cis-trans isomerase activity"/>
    <property type="evidence" value="ECO:0007669"/>
    <property type="project" value="UniProtKB-UniRule"/>
</dbReference>
<dbReference type="RefSeq" id="WP_368505524.1">
    <property type="nucleotide sequence ID" value="NZ_CP162551.1"/>
</dbReference>
<name>A0AB39BWP8_9BACI</name>
<dbReference type="PROSITE" id="PS50198">
    <property type="entry name" value="PPIC_PPIASE_2"/>
    <property type="match status" value="1"/>
</dbReference>
<dbReference type="SUPFAM" id="SSF54534">
    <property type="entry name" value="FKBP-like"/>
    <property type="match status" value="1"/>
</dbReference>
<protein>
    <recommendedName>
        <fullName evidence="11">Foldase protein PrsA</fullName>
        <ecNumber evidence="11">5.2.1.8</ecNumber>
    </recommendedName>
</protein>
<accession>A0AB39BWP8</accession>
<dbReference type="PROSITE" id="PS01096">
    <property type="entry name" value="PPIC_PPIASE_1"/>
    <property type="match status" value="1"/>
</dbReference>
<dbReference type="SUPFAM" id="SSF109998">
    <property type="entry name" value="Triger factor/SurA peptide-binding domain-like"/>
    <property type="match status" value="1"/>
</dbReference>
<evidence type="ECO:0000256" key="12">
    <source>
        <dbReference type="SAM" id="SignalP"/>
    </source>
</evidence>
<dbReference type="GO" id="GO:0005886">
    <property type="term" value="C:plasma membrane"/>
    <property type="evidence" value="ECO:0007669"/>
    <property type="project" value="UniProtKB-SubCell"/>
</dbReference>
<proteinExistence type="inferred from homology"/>
<dbReference type="InterPro" id="IPR023058">
    <property type="entry name" value="PPIase_PpiC_CS"/>
</dbReference>
<feature type="signal peptide" evidence="12">
    <location>
        <begin position="1"/>
        <end position="18"/>
    </location>
</feature>
<evidence type="ECO:0000256" key="3">
    <source>
        <dbReference type="ARBA" id="ARBA00006071"/>
    </source>
</evidence>
<evidence type="ECO:0000256" key="2">
    <source>
        <dbReference type="ARBA" id="ARBA00004193"/>
    </source>
</evidence>
<evidence type="ECO:0000313" key="14">
    <source>
        <dbReference type="EMBL" id="XDI38208.1"/>
    </source>
</evidence>
<evidence type="ECO:0000256" key="9">
    <source>
        <dbReference type="ARBA" id="ARBA00023235"/>
    </source>
</evidence>
<evidence type="ECO:0000256" key="11">
    <source>
        <dbReference type="HAMAP-Rule" id="MF_01145"/>
    </source>
</evidence>
<comment type="similarity">
    <text evidence="3 11">Belongs to the PrsA family.</text>
</comment>
<sequence>MNKRIIAAVGLACLTALAACNNEETTSDSEVVVTVEGNEITEAEFFDKMKERYGQATLEEMVQRILIADAKEEVGVTEEEVEEGIANFKGQLNVESDEELLEILEAQFNMSYESMDEFVEDMVVPPIVLDKLAKSEVNVTEEDKRAYYEENEELYAEQVEASHILVEDEDTANEVLQKLEEGEEFADLAAEYSMDGSATRGGELGFFGEGEMVSEFEEAAFALEVGEVSDAVESQYGYHIIKVTDRKSSYEDFADDIEQALTQEQSKSTEEVLRDLIDNADIDVKDPEFADLFDENEEAEETNE</sequence>
<evidence type="ECO:0000256" key="6">
    <source>
        <dbReference type="ARBA" id="ARBA00023110"/>
    </source>
</evidence>
<dbReference type="InterPro" id="IPR027304">
    <property type="entry name" value="Trigger_fact/SurA_dom_sf"/>
</dbReference>
<comment type="subcellular location">
    <subcellularLocation>
        <location evidence="2 11">Cell membrane</location>
        <topology evidence="2 11">Lipid-anchor</topology>
    </subcellularLocation>
</comment>
<dbReference type="AlphaFoldDB" id="A0AB39BWP8"/>